<evidence type="ECO:0000259" key="2">
    <source>
        <dbReference type="Pfam" id="PF21882"/>
    </source>
</evidence>
<dbReference type="Gene3D" id="2.60.40.3940">
    <property type="match status" value="1"/>
</dbReference>
<dbReference type="RefSeq" id="WP_188052294.1">
    <property type="nucleotide sequence ID" value="NZ_VTWH01000002.1"/>
</dbReference>
<gene>
    <name evidence="3" type="ORF">FPY71_10000</name>
</gene>
<evidence type="ECO:0000313" key="4">
    <source>
        <dbReference type="Proteomes" id="UP000324738"/>
    </source>
</evidence>
<feature type="region of interest" description="Disordered" evidence="1">
    <location>
        <begin position="1"/>
        <end position="20"/>
    </location>
</feature>
<protein>
    <recommendedName>
        <fullName evidence="2">Putative tail fiber protein gp53-like C-terminal domain-containing protein</fullName>
    </recommendedName>
</protein>
<name>A0A5B0DWR0_9HYPH</name>
<evidence type="ECO:0000256" key="1">
    <source>
        <dbReference type="SAM" id="MobiDB-lite"/>
    </source>
</evidence>
<dbReference type="EMBL" id="VTWH01000002">
    <property type="protein sequence ID" value="KAA0970798.1"/>
    <property type="molecule type" value="Genomic_DNA"/>
</dbReference>
<reference evidence="3 4" key="1">
    <citation type="submission" date="2019-08" db="EMBL/GenBank/DDBJ databases">
        <title>Aureimonas fodiniaquatilis sp. nov., isolated from a coal mine wastewater.</title>
        <authorList>
            <person name="Kim W."/>
        </authorList>
    </citation>
    <scope>NUCLEOTIDE SEQUENCE [LARGE SCALE GENOMIC DNA]</scope>
    <source>
        <strain evidence="3 4">CAU 1482</strain>
    </source>
</reference>
<dbReference type="InterPro" id="IPR054075">
    <property type="entry name" value="Gp53-like_C"/>
</dbReference>
<evidence type="ECO:0000313" key="3">
    <source>
        <dbReference type="EMBL" id="KAA0970798.1"/>
    </source>
</evidence>
<accession>A0A5B0DWR0</accession>
<dbReference type="AlphaFoldDB" id="A0A5B0DWR0"/>
<proteinExistence type="predicted"/>
<sequence>MPKISEYPTTDFPSLEHEFPASRAGETHKLRLRQVRDIMEFDASEISFEQTNVGSSLQALQTGKANLSDFLLLANAFNNARWDTAQIADNAIETPKIRDGAVTGPKVPDGAFSLAKLINFTGPIIVGRSSGTGPLMPLSMDALWNMIAGQSGDFGPSGAIVLPINVLGIRRSLIYQWGTLLGATADYVVNFPMQFPNGLLKPQTQMFSSGAGLNAVTCNVESVSTSSFTVRRRLISNGGTVTTTTIGGYWDAVGF</sequence>
<organism evidence="3 4">
    <name type="scientific">Aureimonas fodinaquatilis</name>
    <dbReference type="NCBI Taxonomy" id="2565783"/>
    <lineage>
        <taxon>Bacteria</taxon>
        <taxon>Pseudomonadati</taxon>
        <taxon>Pseudomonadota</taxon>
        <taxon>Alphaproteobacteria</taxon>
        <taxon>Hyphomicrobiales</taxon>
        <taxon>Aurantimonadaceae</taxon>
        <taxon>Aureimonas</taxon>
    </lineage>
</organism>
<feature type="domain" description="Putative tail fiber protein gp53-like C-terminal" evidence="2">
    <location>
        <begin position="173"/>
        <end position="254"/>
    </location>
</feature>
<keyword evidence="4" id="KW-1185">Reference proteome</keyword>
<dbReference type="Proteomes" id="UP000324738">
    <property type="component" value="Unassembled WGS sequence"/>
</dbReference>
<comment type="caution">
    <text evidence="3">The sequence shown here is derived from an EMBL/GenBank/DDBJ whole genome shotgun (WGS) entry which is preliminary data.</text>
</comment>
<dbReference type="Pfam" id="PF21882">
    <property type="entry name" value="Gp53-like_C"/>
    <property type="match status" value="1"/>
</dbReference>